<dbReference type="PRINTS" id="PR01021">
    <property type="entry name" value="OMPADOMAIN"/>
</dbReference>
<dbReference type="EMBL" id="JAUJEA010000008">
    <property type="protein sequence ID" value="MDN5203775.1"/>
    <property type="molecule type" value="Genomic_DNA"/>
</dbReference>
<protein>
    <submittedName>
        <fullName evidence="7">OmpA family protein</fullName>
    </submittedName>
</protein>
<keyword evidence="2 4" id="KW-0472">Membrane</keyword>
<dbReference type="RefSeq" id="WP_346753798.1">
    <property type="nucleotide sequence ID" value="NZ_JAUJEA010000008.1"/>
</dbReference>
<dbReference type="CDD" id="cd07185">
    <property type="entry name" value="OmpA_C-like"/>
    <property type="match status" value="1"/>
</dbReference>
<dbReference type="SUPFAM" id="SSF82171">
    <property type="entry name" value="DPP6 N-terminal domain-like"/>
    <property type="match status" value="1"/>
</dbReference>
<accession>A0ABT8KWG8</accession>
<proteinExistence type="predicted"/>
<comment type="caution">
    <text evidence="7">The sequence shown here is derived from an EMBL/GenBank/DDBJ whole genome shotgun (WGS) entry which is preliminary data.</text>
</comment>
<dbReference type="SUPFAM" id="SSF103088">
    <property type="entry name" value="OmpA-like"/>
    <property type="match status" value="1"/>
</dbReference>
<evidence type="ECO:0000256" key="2">
    <source>
        <dbReference type="ARBA" id="ARBA00023136"/>
    </source>
</evidence>
<dbReference type="Gene3D" id="3.30.1330.60">
    <property type="entry name" value="OmpA-like domain"/>
    <property type="match status" value="1"/>
</dbReference>
<dbReference type="InterPro" id="IPR036737">
    <property type="entry name" value="OmpA-like_sf"/>
</dbReference>
<evidence type="ECO:0000256" key="3">
    <source>
        <dbReference type="ARBA" id="ARBA00023237"/>
    </source>
</evidence>
<dbReference type="InterPro" id="IPR006665">
    <property type="entry name" value="OmpA-like"/>
</dbReference>
<dbReference type="Pfam" id="PF07676">
    <property type="entry name" value="PD40"/>
    <property type="match status" value="2"/>
</dbReference>
<keyword evidence="3" id="KW-0998">Cell outer membrane</keyword>
<evidence type="ECO:0000256" key="5">
    <source>
        <dbReference type="SAM" id="SignalP"/>
    </source>
</evidence>
<dbReference type="PROSITE" id="PS51123">
    <property type="entry name" value="OMPA_2"/>
    <property type="match status" value="1"/>
</dbReference>
<organism evidence="7 8">
    <name type="scientific">Splendidivirga corallicola</name>
    <dbReference type="NCBI Taxonomy" id="3051826"/>
    <lineage>
        <taxon>Bacteria</taxon>
        <taxon>Pseudomonadati</taxon>
        <taxon>Bacteroidota</taxon>
        <taxon>Cytophagia</taxon>
        <taxon>Cytophagales</taxon>
        <taxon>Splendidivirgaceae</taxon>
        <taxon>Splendidivirga</taxon>
    </lineage>
</organism>
<evidence type="ECO:0000256" key="4">
    <source>
        <dbReference type="PROSITE-ProRule" id="PRU00473"/>
    </source>
</evidence>
<evidence type="ECO:0000256" key="1">
    <source>
        <dbReference type="ARBA" id="ARBA00004442"/>
    </source>
</evidence>
<feature type="chain" id="PRO_5046430949" evidence="5">
    <location>
        <begin position="25"/>
        <end position="551"/>
    </location>
</feature>
<dbReference type="InterPro" id="IPR011659">
    <property type="entry name" value="WD40"/>
</dbReference>
<dbReference type="Pfam" id="PF00691">
    <property type="entry name" value="OmpA"/>
    <property type="match status" value="1"/>
</dbReference>
<keyword evidence="5" id="KW-0732">Signal</keyword>
<dbReference type="InterPro" id="IPR050330">
    <property type="entry name" value="Bact_OuterMem_StrucFunc"/>
</dbReference>
<comment type="subcellular location">
    <subcellularLocation>
        <location evidence="1">Cell outer membrane</location>
    </subcellularLocation>
</comment>
<dbReference type="InterPro" id="IPR006664">
    <property type="entry name" value="OMP_bac"/>
</dbReference>
<sequence length="551" mass="61198">MNRIWCDSAFIVLWVLLAASTASAMTMTDTLSVSRHESLGPSINTVYDEISPVLTPDGATLFFTRKNHPQNTAGRRDKGDIWYSMLQTDGTWGAAQNAGSSLNNGHYNAVIGFSPNGKTVFLQNHYDRNGKEPKTQGISASHLINGKWTFPERVSIAYYYNRSKDASMSISPDGKTMLLSIESYDTKGAEDIYVSFLKPDGSWTQPMNLGSTINTPFQEMTPFLADDNLTLFFASNGYNGFGSRDIFISRRLDNTWKKWTKPTNLGTAINTQGVELSYQMPKGDYAYLVSTQNSEGYGDIQRVRIIPEEKPDNIVDVMLSNKIDSTTNFPLEIPDSNVELDKKDLYVTLKGKVVNANDVKQPVRAKLEYKLLNGEGGSEEFTTVDSSGAYNASLKAGETYLLTVSAKGYLSTEERIVISSVNSETLQKHYLLTPLDVGTTINLKNVLFKQGTSTLLEDSYFALDKVVEMLQENPALEIELAGHTDNRGSAKLNLELSNQRVEAVKKYLVDKGIETKRILGRGYGGTKPIASNSNEESRKLNRRVEFTIIKN</sequence>
<evidence type="ECO:0000313" key="7">
    <source>
        <dbReference type="EMBL" id="MDN5203775.1"/>
    </source>
</evidence>
<feature type="signal peptide" evidence="5">
    <location>
        <begin position="1"/>
        <end position="24"/>
    </location>
</feature>
<name>A0ABT8KWG8_9BACT</name>
<feature type="domain" description="OmpA-like" evidence="6">
    <location>
        <begin position="437"/>
        <end position="551"/>
    </location>
</feature>
<dbReference type="Gene3D" id="2.60.40.1120">
    <property type="entry name" value="Carboxypeptidase-like, regulatory domain"/>
    <property type="match status" value="1"/>
</dbReference>
<evidence type="ECO:0000313" key="8">
    <source>
        <dbReference type="Proteomes" id="UP001172082"/>
    </source>
</evidence>
<dbReference type="PANTHER" id="PTHR30329">
    <property type="entry name" value="STATOR ELEMENT OF FLAGELLAR MOTOR COMPLEX"/>
    <property type="match status" value="1"/>
</dbReference>
<reference evidence="7" key="1">
    <citation type="submission" date="2023-06" db="EMBL/GenBank/DDBJ databases">
        <title>Genomic of Parafulvivirga corallium.</title>
        <authorList>
            <person name="Wang G."/>
        </authorList>
    </citation>
    <scope>NUCLEOTIDE SEQUENCE</scope>
    <source>
        <strain evidence="7">BMA10</strain>
    </source>
</reference>
<dbReference type="Proteomes" id="UP001172082">
    <property type="component" value="Unassembled WGS sequence"/>
</dbReference>
<dbReference type="PANTHER" id="PTHR30329:SF21">
    <property type="entry name" value="LIPOPROTEIN YIAD-RELATED"/>
    <property type="match status" value="1"/>
</dbReference>
<evidence type="ECO:0000259" key="6">
    <source>
        <dbReference type="PROSITE" id="PS51123"/>
    </source>
</evidence>
<gene>
    <name evidence="7" type="ORF">QQ008_20460</name>
</gene>
<keyword evidence="8" id="KW-1185">Reference proteome</keyword>